<evidence type="ECO:0000256" key="6">
    <source>
        <dbReference type="ARBA" id="ARBA00023006"/>
    </source>
</evidence>
<evidence type="ECO:0000256" key="8">
    <source>
        <dbReference type="ARBA" id="ARBA00023136"/>
    </source>
</evidence>
<dbReference type="Gene3D" id="3.30.1520.10">
    <property type="entry name" value="Phox-like domain"/>
    <property type="match status" value="1"/>
</dbReference>
<evidence type="ECO:0000256" key="10">
    <source>
        <dbReference type="SAM" id="MobiDB-lite"/>
    </source>
</evidence>
<dbReference type="InterPro" id="IPR001683">
    <property type="entry name" value="PX_dom"/>
</dbReference>
<feature type="region of interest" description="Disordered" evidence="10">
    <location>
        <begin position="1"/>
        <end position="122"/>
    </location>
</feature>
<comment type="subcellular location">
    <subcellularLocation>
        <location evidence="1">Endosome membrane</location>
        <topology evidence="1">Peripheral membrane protein</topology>
    </subcellularLocation>
</comment>
<reference evidence="12 13" key="1">
    <citation type="submission" date="2019-07" db="EMBL/GenBank/DDBJ databases">
        <title>Rhodotorula toruloides NBRC10032 genome sequencing.</title>
        <authorList>
            <person name="Shida Y."/>
            <person name="Takaku H."/>
            <person name="Ogasawara W."/>
            <person name="Mori K."/>
        </authorList>
    </citation>
    <scope>NUCLEOTIDE SEQUENCE [LARGE SCALE GENOMIC DNA]</scope>
    <source>
        <strain evidence="12 13">NBRC10032</strain>
    </source>
</reference>
<keyword evidence="7" id="KW-0446">Lipid-binding</keyword>
<evidence type="ECO:0000259" key="11">
    <source>
        <dbReference type="PROSITE" id="PS50195"/>
    </source>
</evidence>
<dbReference type="EMBL" id="BJWK01000006">
    <property type="protein sequence ID" value="GEM08622.1"/>
    <property type="molecule type" value="Genomic_DNA"/>
</dbReference>
<evidence type="ECO:0000256" key="2">
    <source>
        <dbReference type="ARBA" id="ARBA00010883"/>
    </source>
</evidence>
<dbReference type="InterPro" id="IPR027267">
    <property type="entry name" value="AH/BAR_dom_sf"/>
</dbReference>
<dbReference type="Proteomes" id="UP000321518">
    <property type="component" value="Unassembled WGS sequence"/>
</dbReference>
<dbReference type="InterPro" id="IPR036871">
    <property type="entry name" value="PX_dom_sf"/>
</dbReference>
<proteinExistence type="inferred from homology"/>
<dbReference type="Gene3D" id="1.20.1270.60">
    <property type="entry name" value="Arfaptin homology (AH) domain/BAR domain"/>
    <property type="match status" value="2"/>
</dbReference>
<feature type="coiled-coil region" evidence="9">
    <location>
        <begin position="408"/>
        <end position="448"/>
    </location>
</feature>
<keyword evidence="5" id="KW-0653">Protein transport</keyword>
<evidence type="ECO:0000313" key="12">
    <source>
        <dbReference type="EMBL" id="GEM08622.1"/>
    </source>
</evidence>
<evidence type="ECO:0000256" key="5">
    <source>
        <dbReference type="ARBA" id="ARBA00022927"/>
    </source>
</evidence>
<comment type="caution">
    <text evidence="12">The sequence shown here is derived from an EMBL/GenBank/DDBJ whole genome shotgun (WGS) entry which is preliminary data.</text>
</comment>
<dbReference type="GO" id="GO:0010008">
    <property type="term" value="C:endosome membrane"/>
    <property type="evidence" value="ECO:0007669"/>
    <property type="project" value="UniProtKB-SubCell"/>
</dbReference>
<dbReference type="GO" id="GO:0006914">
    <property type="term" value="P:autophagy"/>
    <property type="evidence" value="ECO:0007669"/>
    <property type="project" value="UniProtKB-KW"/>
</dbReference>
<dbReference type="PANTHER" id="PTHR46979:SF2">
    <property type="entry name" value="SORTING NEXIN-41"/>
    <property type="match status" value="1"/>
</dbReference>
<organism evidence="12 13">
    <name type="scientific">Rhodotorula toruloides</name>
    <name type="common">Yeast</name>
    <name type="synonym">Rhodosporidium toruloides</name>
    <dbReference type="NCBI Taxonomy" id="5286"/>
    <lineage>
        <taxon>Eukaryota</taxon>
        <taxon>Fungi</taxon>
        <taxon>Dikarya</taxon>
        <taxon>Basidiomycota</taxon>
        <taxon>Pucciniomycotina</taxon>
        <taxon>Microbotryomycetes</taxon>
        <taxon>Sporidiobolales</taxon>
        <taxon>Sporidiobolaceae</taxon>
        <taxon>Rhodotorula</taxon>
    </lineage>
</organism>
<evidence type="ECO:0000256" key="3">
    <source>
        <dbReference type="ARBA" id="ARBA00022448"/>
    </source>
</evidence>
<dbReference type="OrthoDB" id="289314at2759"/>
<dbReference type="SMART" id="SM00312">
    <property type="entry name" value="PX"/>
    <property type="match status" value="1"/>
</dbReference>
<dbReference type="GO" id="GO:0042147">
    <property type="term" value="P:retrograde transport, endosome to Golgi"/>
    <property type="evidence" value="ECO:0007669"/>
    <property type="project" value="InterPro"/>
</dbReference>
<keyword evidence="8" id="KW-0472">Membrane</keyword>
<name>A0A511KE78_RHOTO</name>
<comment type="similarity">
    <text evidence="2">Belongs to the sorting nexin family.</text>
</comment>
<feature type="compositionally biased region" description="Low complexity" evidence="10">
    <location>
        <begin position="16"/>
        <end position="36"/>
    </location>
</feature>
<dbReference type="SUPFAM" id="SSF64268">
    <property type="entry name" value="PX domain"/>
    <property type="match status" value="1"/>
</dbReference>
<dbReference type="CDD" id="cd06867">
    <property type="entry name" value="PX_SNX41_42"/>
    <property type="match status" value="1"/>
</dbReference>
<dbReference type="InterPro" id="IPR051079">
    <property type="entry name" value="Sorting_Nexin_Autophagy"/>
</dbReference>
<evidence type="ECO:0000256" key="4">
    <source>
        <dbReference type="ARBA" id="ARBA00022753"/>
    </source>
</evidence>
<evidence type="ECO:0000256" key="7">
    <source>
        <dbReference type="ARBA" id="ARBA00023121"/>
    </source>
</evidence>
<protein>
    <submittedName>
        <fullName evidence="12">Sorting nexin-41</fullName>
    </submittedName>
</protein>
<dbReference type="SUPFAM" id="SSF103657">
    <property type="entry name" value="BAR/IMD domain-like"/>
    <property type="match status" value="1"/>
</dbReference>
<keyword evidence="6" id="KW-0072">Autophagy</keyword>
<evidence type="ECO:0000256" key="9">
    <source>
        <dbReference type="SAM" id="Coils"/>
    </source>
</evidence>
<dbReference type="AlphaFoldDB" id="A0A511KE78"/>
<feature type="region of interest" description="Disordered" evidence="10">
    <location>
        <begin position="474"/>
        <end position="500"/>
    </location>
</feature>
<sequence>MSDAADNPFHEEALTDDPAGSSSSPLSHSIDPTSSSHIAASSPPTSPGGFASASKDAHFTSVATTTGYPFSADPYPQDTGGDRGGAEGMTSPPLPQVPAGEAHEQGEDEGEKKAQQQRVYQRPARDAIQIVDALKTSEGASAPYIVYCIVFENREVRRRYSDFVSLRHALATLHPCFIVPPLPPKNSLSSYAIAGANPAKAKEDAALIARRRRMLSTFLNRTLEHPVLGQERVFRRFLDPETPWHDVLHSPPVTLVPKNPLKAPANDPTNADMLALFASLPIPSSSATLQHPDQRFLDSEVFTSKFSSHLGGSMEKVNRRLMKRWTEAAGDWGEMGGGLNGFALRMGEDGAGGLDEATEKVGMAVDAGYTLTNTMLKHWEQEFTEPLQEYTQFSNIIKSLLKYRHNKHLQYEAARELLESKRATLEELERSELEAQRLEKALERVRIVTEDGGSDRAVSPPSGSIPVGAAVESGAQAPLPPLPSSSGSLAPQPAKRSGGLVSALKHSVKGLVDSDPESTRRSTISKTREQINQLDDAIKALTGDLRFASVTIQSDLDRFQRQKVGDIREMCLHFANFHRQWASKNLAMWEEAKAAIDAIVD</sequence>
<dbReference type="Pfam" id="PF00787">
    <property type="entry name" value="PX"/>
    <property type="match status" value="1"/>
</dbReference>
<gene>
    <name evidence="12" type="ORF">Rt10032_c06g2639</name>
</gene>
<dbReference type="InterPro" id="IPR044106">
    <property type="entry name" value="PX_Snx41/Atg20"/>
</dbReference>
<evidence type="ECO:0000256" key="1">
    <source>
        <dbReference type="ARBA" id="ARBA00004481"/>
    </source>
</evidence>
<feature type="domain" description="PX" evidence="11">
    <location>
        <begin position="122"/>
        <end position="244"/>
    </location>
</feature>
<keyword evidence="3" id="KW-0813">Transport</keyword>
<feature type="compositionally biased region" description="Basic and acidic residues" evidence="10">
    <location>
        <begin position="101"/>
        <end position="114"/>
    </location>
</feature>
<dbReference type="GO" id="GO:0015031">
    <property type="term" value="P:protein transport"/>
    <property type="evidence" value="ECO:0007669"/>
    <property type="project" value="UniProtKB-KW"/>
</dbReference>
<dbReference type="GO" id="GO:0035091">
    <property type="term" value="F:phosphatidylinositol binding"/>
    <property type="evidence" value="ECO:0007669"/>
    <property type="project" value="InterPro"/>
</dbReference>
<keyword evidence="9" id="KW-0175">Coiled coil</keyword>
<dbReference type="PANTHER" id="PTHR46979">
    <property type="entry name" value="SORTING NEXIN-41"/>
    <property type="match status" value="1"/>
</dbReference>
<dbReference type="GO" id="GO:0005829">
    <property type="term" value="C:cytosol"/>
    <property type="evidence" value="ECO:0007669"/>
    <property type="project" value="GOC"/>
</dbReference>
<feature type="compositionally biased region" description="Low complexity" evidence="10">
    <location>
        <begin position="484"/>
        <end position="494"/>
    </location>
</feature>
<dbReference type="PROSITE" id="PS50195">
    <property type="entry name" value="PX"/>
    <property type="match status" value="1"/>
</dbReference>
<keyword evidence="4" id="KW-0967">Endosome</keyword>
<accession>A0A511KE78</accession>
<evidence type="ECO:0000313" key="13">
    <source>
        <dbReference type="Proteomes" id="UP000321518"/>
    </source>
</evidence>